<organism evidence="2 3">
    <name type="scientific">Nocardioides lentus</name>
    <dbReference type="NCBI Taxonomy" id="338077"/>
    <lineage>
        <taxon>Bacteria</taxon>
        <taxon>Bacillati</taxon>
        <taxon>Actinomycetota</taxon>
        <taxon>Actinomycetes</taxon>
        <taxon>Propionibacteriales</taxon>
        <taxon>Nocardioidaceae</taxon>
        <taxon>Nocardioides</taxon>
    </lineage>
</organism>
<accession>A0ABP5AKA2</accession>
<dbReference type="Pfam" id="PF17836">
    <property type="entry name" value="PglD_N"/>
    <property type="match status" value="1"/>
</dbReference>
<sequence length="222" mass="22450">MPDRLLVVGAGGFGRETIDVADAMTDVAGAPRWEVVGVADDSPSELNLARLATRGITYLGTLDKALASVKGAQYVIGIGSPSVRRGIAGRLDSAGWSAATLVHPAATLGSEVDLGPGTVVCAGARLTTNIRLGRHVHVNPNATVGHDTTLGDFVSLNPSASISGDCVIESDALVGVQGVVLNRLRVRAGALVGAAACVTTDVAAATTVVGVPARPLTQGKRE</sequence>
<feature type="domain" description="PglD N-terminal" evidence="1">
    <location>
        <begin position="4"/>
        <end position="90"/>
    </location>
</feature>
<dbReference type="Proteomes" id="UP001501612">
    <property type="component" value="Unassembled WGS sequence"/>
</dbReference>
<dbReference type="InterPro" id="IPR020019">
    <property type="entry name" value="AcTrfase_PglD-like"/>
</dbReference>
<evidence type="ECO:0000313" key="2">
    <source>
        <dbReference type="EMBL" id="GAA1915969.1"/>
    </source>
</evidence>
<evidence type="ECO:0000259" key="1">
    <source>
        <dbReference type="Pfam" id="PF17836"/>
    </source>
</evidence>
<dbReference type="NCBIfam" id="TIGR03570">
    <property type="entry name" value="NeuD_NnaD"/>
    <property type="match status" value="1"/>
</dbReference>
<name>A0ABP5AKA2_9ACTN</name>
<comment type="caution">
    <text evidence="2">The sequence shown here is derived from an EMBL/GenBank/DDBJ whole genome shotgun (WGS) entry which is preliminary data.</text>
</comment>
<dbReference type="InterPro" id="IPR041561">
    <property type="entry name" value="PglD_N"/>
</dbReference>
<gene>
    <name evidence="2" type="ORF">GCM10009737_16770</name>
</gene>
<dbReference type="SUPFAM" id="SSF51161">
    <property type="entry name" value="Trimeric LpxA-like enzymes"/>
    <property type="match status" value="1"/>
</dbReference>
<reference evidence="3" key="1">
    <citation type="journal article" date="2019" name="Int. J. Syst. Evol. Microbiol.">
        <title>The Global Catalogue of Microorganisms (GCM) 10K type strain sequencing project: providing services to taxonomists for standard genome sequencing and annotation.</title>
        <authorList>
            <consortium name="The Broad Institute Genomics Platform"/>
            <consortium name="The Broad Institute Genome Sequencing Center for Infectious Disease"/>
            <person name="Wu L."/>
            <person name="Ma J."/>
        </authorList>
    </citation>
    <scope>NUCLEOTIDE SEQUENCE [LARGE SCALE GENOMIC DNA]</scope>
    <source>
        <strain evidence="3">JCM 14046</strain>
    </source>
</reference>
<proteinExistence type="predicted"/>
<dbReference type="PANTHER" id="PTHR43300:SF7">
    <property type="entry name" value="UDP-N-ACETYLBACILLOSAMINE N-ACETYLTRANSFERASE"/>
    <property type="match status" value="1"/>
</dbReference>
<dbReference type="InterPro" id="IPR011004">
    <property type="entry name" value="Trimer_LpxA-like_sf"/>
</dbReference>
<dbReference type="InterPro" id="IPR050179">
    <property type="entry name" value="Trans_hexapeptide_repeat"/>
</dbReference>
<dbReference type="Gene3D" id="3.40.50.20">
    <property type="match status" value="1"/>
</dbReference>
<evidence type="ECO:0000313" key="3">
    <source>
        <dbReference type="Proteomes" id="UP001501612"/>
    </source>
</evidence>
<dbReference type="CDD" id="cd03360">
    <property type="entry name" value="LbH_AT_putative"/>
    <property type="match status" value="1"/>
</dbReference>
<dbReference type="EMBL" id="BAAAMY010000004">
    <property type="protein sequence ID" value="GAA1915969.1"/>
    <property type="molecule type" value="Genomic_DNA"/>
</dbReference>
<dbReference type="Gene3D" id="2.160.10.10">
    <property type="entry name" value="Hexapeptide repeat proteins"/>
    <property type="match status" value="1"/>
</dbReference>
<protein>
    <submittedName>
        <fullName evidence="2">Acetyltransferase</fullName>
    </submittedName>
</protein>
<keyword evidence="3" id="KW-1185">Reference proteome</keyword>
<dbReference type="PANTHER" id="PTHR43300">
    <property type="entry name" value="ACETYLTRANSFERASE"/>
    <property type="match status" value="1"/>
</dbReference>
<dbReference type="RefSeq" id="WP_344006064.1">
    <property type="nucleotide sequence ID" value="NZ_BAAAMY010000004.1"/>
</dbReference>